<feature type="compositionally biased region" description="Acidic residues" evidence="1">
    <location>
        <begin position="41"/>
        <end position="52"/>
    </location>
</feature>
<feature type="compositionally biased region" description="Basic and acidic residues" evidence="1">
    <location>
        <begin position="1"/>
        <end position="10"/>
    </location>
</feature>
<proteinExistence type="predicted"/>
<dbReference type="Proteomes" id="UP000600365">
    <property type="component" value="Unassembled WGS sequence"/>
</dbReference>
<comment type="caution">
    <text evidence="2">The sequence shown here is derived from an EMBL/GenBank/DDBJ whole genome shotgun (WGS) entry which is preliminary data.</text>
</comment>
<keyword evidence="3" id="KW-1185">Reference proteome</keyword>
<gene>
    <name evidence="2" type="ORF">GCM10011579_071670</name>
</gene>
<reference evidence="2 3" key="1">
    <citation type="journal article" date="2014" name="Int. J. Syst. Evol. Microbiol.">
        <title>Complete genome sequence of Corynebacterium casei LMG S-19264T (=DSM 44701T), isolated from a smear-ripened cheese.</title>
        <authorList>
            <consortium name="US DOE Joint Genome Institute (JGI-PGF)"/>
            <person name="Walter F."/>
            <person name="Albersmeier A."/>
            <person name="Kalinowski J."/>
            <person name="Ruckert C."/>
        </authorList>
    </citation>
    <scope>NUCLEOTIDE SEQUENCE [LARGE SCALE GENOMIC DNA]</scope>
    <source>
        <strain evidence="2 3">CGMCC 4.7111</strain>
    </source>
</reference>
<dbReference type="EMBL" id="BMMM01000016">
    <property type="protein sequence ID" value="GGN83192.1"/>
    <property type="molecule type" value="Genomic_DNA"/>
</dbReference>
<accession>A0A918D7W7</accession>
<evidence type="ECO:0000256" key="1">
    <source>
        <dbReference type="SAM" id="MobiDB-lite"/>
    </source>
</evidence>
<evidence type="ECO:0000313" key="2">
    <source>
        <dbReference type="EMBL" id="GGN83192.1"/>
    </source>
</evidence>
<dbReference type="AlphaFoldDB" id="A0A918D7W7"/>
<sequence length="80" mass="9036">MNREGGRDVGRWTLTRRERRQVAPRDPLDISGRAVRPPDSWADEGSGEDPSESESRDRQSHNALISGFVASDHWRHVSSP</sequence>
<feature type="region of interest" description="Disordered" evidence="1">
    <location>
        <begin position="1"/>
        <end position="80"/>
    </location>
</feature>
<evidence type="ECO:0000313" key="3">
    <source>
        <dbReference type="Proteomes" id="UP000600365"/>
    </source>
</evidence>
<name>A0A918D7W7_9ACTN</name>
<organism evidence="2 3">
    <name type="scientific">Streptomyces albiflavescens</name>
    <dbReference type="NCBI Taxonomy" id="1623582"/>
    <lineage>
        <taxon>Bacteria</taxon>
        <taxon>Bacillati</taxon>
        <taxon>Actinomycetota</taxon>
        <taxon>Actinomycetes</taxon>
        <taxon>Kitasatosporales</taxon>
        <taxon>Streptomycetaceae</taxon>
        <taxon>Streptomyces</taxon>
    </lineage>
</organism>
<protein>
    <submittedName>
        <fullName evidence="2">Uncharacterized protein</fullName>
    </submittedName>
</protein>